<sequence length="324" mass="35784">MERMLADRLPPTPQNFTLWYVYYSGQLPDLIRAIDLAGRDGKTPPQSLLDEFYKRFFTFDAEVQAIRETSEKARHALSRVLEQIGSVETETDRYGHTLTGFRGELDQPLTVGELRAMVAAIAAETAAIVERQARLQAHLQESSQQLAEIRVSLDTARREALTDGLTGIANRKAFDQALEDAIAEAGRESLPLSLLMIDIDHFKSFNDTHGHLIGDHVLKLVGRMLMECIKGRDTAARFGGEEFAIVLPRTPLASAMTVAEQVRSCVGARQIVNKARNANYGTISLSVGVAEYRPGEDAGSLIRRADQALYVAKRSGRNRVCADA</sequence>
<dbReference type="InterPro" id="IPR043128">
    <property type="entry name" value="Rev_trsase/Diguanyl_cyclase"/>
</dbReference>
<dbReference type="EC" id="2.7.7.65" evidence="1"/>
<dbReference type="FunFam" id="3.30.70.270:FF:000001">
    <property type="entry name" value="Diguanylate cyclase domain protein"/>
    <property type="match status" value="1"/>
</dbReference>
<dbReference type="Proteomes" id="UP000245629">
    <property type="component" value="Chromosome 2"/>
</dbReference>
<dbReference type="Gene3D" id="3.30.70.270">
    <property type="match status" value="1"/>
</dbReference>
<dbReference type="InterPro" id="IPR000160">
    <property type="entry name" value="GGDEF_dom"/>
</dbReference>
<keyword evidence="5" id="KW-1185">Reference proteome</keyword>
<dbReference type="Pfam" id="PF00990">
    <property type="entry name" value="GGDEF"/>
    <property type="match status" value="1"/>
</dbReference>
<feature type="domain" description="GGDEF" evidence="3">
    <location>
        <begin position="190"/>
        <end position="324"/>
    </location>
</feature>
<dbReference type="EMBL" id="CP029353">
    <property type="protein sequence ID" value="AWK86644.1"/>
    <property type="molecule type" value="Genomic_DNA"/>
</dbReference>
<dbReference type="GO" id="GO:0043709">
    <property type="term" value="P:cell adhesion involved in single-species biofilm formation"/>
    <property type="evidence" value="ECO:0007669"/>
    <property type="project" value="TreeGrafter"/>
</dbReference>
<reference evidence="5" key="1">
    <citation type="submission" date="2018-05" db="EMBL/GenBank/DDBJ databases">
        <title>Azospirillum thermophila sp. nov., a novel isolated from hot spring.</title>
        <authorList>
            <person name="Zhao Z."/>
        </authorList>
    </citation>
    <scope>NUCLEOTIDE SEQUENCE [LARGE SCALE GENOMIC DNA]</scope>
    <source>
        <strain evidence="5">CFH 70021</strain>
    </source>
</reference>
<name>A0A2S2CQ47_9PROT</name>
<evidence type="ECO:0000313" key="5">
    <source>
        <dbReference type="Proteomes" id="UP000245629"/>
    </source>
</evidence>
<comment type="catalytic activity">
    <reaction evidence="2">
        <text>2 GTP = 3',3'-c-di-GMP + 2 diphosphate</text>
        <dbReference type="Rhea" id="RHEA:24898"/>
        <dbReference type="ChEBI" id="CHEBI:33019"/>
        <dbReference type="ChEBI" id="CHEBI:37565"/>
        <dbReference type="ChEBI" id="CHEBI:58805"/>
        <dbReference type="EC" id="2.7.7.65"/>
    </reaction>
</comment>
<dbReference type="PROSITE" id="PS50887">
    <property type="entry name" value="GGDEF"/>
    <property type="match status" value="1"/>
</dbReference>
<dbReference type="GO" id="GO:1902201">
    <property type="term" value="P:negative regulation of bacterial-type flagellum-dependent cell motility"/>
    <property type="evidence" value="ECO:0007669"/>
    <property type="project" value="TreeGrafter"/>
</dbReference>
<protein>
    <recommendedName>
        <fullName evidence="1">diguanylate cyclase</fullName>
        <ecNumber evidence="1">2.7.7.65</ecNumber>
    </recommendedName>
</protein>
<dbReference type="KEGG" id="azz:DEW08_10670"/>
<proteinExistence type="predicted"/>
<dbReference type="GO" id="GO:0052621">
    <property type="term" value="F:diguanylate cyclase activity"/>
    <property type="evidence" value="ECO:0007669"/>
    <property type="project" value="UniProtKB-EC"/>
</dbReference>
<dbReference type="NCBIfam" id="TIGR00254">
    <property type="entry name" value="GGDEF"/>
    <property type="match status" value="1"/>
</dbReference>
<evidence type="ECO:0000256" key="2">
    <source>
        <dbReference type="ARBA" id="ARBA00034247"/>
    </source>
</evidence>
<gene>
    <name evidence="4" type="ORF">DEW08_10670</name>
</gene>
<accession>A0A2S2CQ47</accession>
<dbReference type="CDD" id="cd01949">
    <property type="entry name" value="GGDEF"/>
    <property type="match status" value="1"/>
</dbReference>
<dbReference type="GO" id="GO:0005886">
    <property type="term" value="C:plasma membrane"/>
    <property type="evidence" value="ECO:0007669"/>
    <property type="project" value="TreeGrafter"/>
</dbReference>
<dbReference type="AlphaFoldDB" id="A0A2S2CQ47"/>
<dbReference type="InterPro" id="IPR050469">
    <property type="entry name" value="Diguanylate_Cyclase"/>
</dbReference>
<dbReference type="SUPFAM" id="SSF55073">
    <property type="entry name" value="Nucleotide cyclase"/>
    <property type="match status" value="1"/>
</dbReference>
<dbReference type="OrthoDB" id="9812260at2"/>
<dbReference type="SMART" id="SM00267">
    <property type="entry name" value="GGDEF"/>
    <property type="match status" value="1"/>
</dbReference>
<evidence type="ECO:0000313" key="4">
    <source>
        <dbReference type="EMBL" id="AWK86644.1"/>
    </source>
</evidence>
<dbReference type="PANTHER" id="PTHR45138">
    <property type="entry name" value="REGULATORY COMPONENTS OF SENSORY TRANSDUCTION SYSTEM"/>
    <property type="match status" value="1"/>
</dbReference>
<dbReference type="InterPro" id="IPR029787">
    <property type="entry name" value="Nucleotide_cyclase"/>
</dbReference>
<organism evidence="4 5">
    <name type="scientific">Azospirillum thermophilum</name>
    <dbReference type="NCBI Taxonomy" id="2202148"/>
    <lineage>
        <taxon>Bacteria</taxon>
        <taxon>Pseudomonadati</taxon>
        <taxon>Pseudomonadota</taxon>
        <taxon>Alphaproteobacteria</taxon>
        <taxon>Rhodospirillales</taxon>
        <taxon>Azospirillaceae</taxon>
        <taxon>Azospirillum</taxon>
    </lineage>
</organism>
<evidence type="ECO:0000256" key="1">
    <source>
        <dbReference type="ARBA" id="ARBA00012528"/>
    </source>
</evidence>
<evidence type="ECO:0000259" key="3">
    <source>
        <dbReference type="PROSITE" id="PS50887"/>
    </source>
</evidence>
<dbReference type="PANTHER" id="PTHR45138:SF9">
    <property type="entry name" value="DIGUANYLATE CYCLASE DGCM-RELATED"/>
    <property type="match status" value="1"/>
</dbReference>